<feature type="transmembrane region" description="Helical" evidence="2">
    <location>
        <begin position="220"/>
        <end position="242"/>
    </location>
</feature>
<feature type="region of interest" description="Disordered" evidence="1">
    <location>
        <begin position="172"/>
        <end position="214"/>
    </location>
</feature>
<accession>A0A6A5U9Q3</accession>
<name>A0A6A5U9Q3_9PLEO</name>
<dbReference type="SUPFAM" id="SSF50370">
    <property type="entry name" value="Ricin B-like lectins"/>
    <property type="match status" value="1"/>
</dbReference>
<organism evidence="3 4">
    <name type="scientific">Byssothecium circinans</name>
    <dbReference type="NCBI Taxonomy" id="147558"/>
    <lineage>
        <taxon>Eukaryota</taxon>
        <taxon>Fungi</taxon>
        <taxon>Dikarya</taxon>
        <taxon>Ascomycota</taxon>
        <taxon>Pezizomycotina</taxon>
        <taxon>Dothideomycetes</taxon>
        <taxon>Pleosporomycetidae</taxon>
        <taxon>Pleosporales</taxon>
        <taxon>Massarineae</taxon>
        <taxon>Massarinaceae</taxon>
        <taxon>Byssothecium</taxon>
    </lineage>
</organism>
<dbReference type="Proteomes" id="UP000800035">
    <property type="component" value="Unassembled WGS sequence"/>
</dbReference>
<keyword evidence="2" id="KW-1133">Transmembrane helix</keyword>
<dbReference type="EMBL" id="ML976980">
    <property type="protein sequence ID" value="KAF1961903.1"/>
    <property type="molecule type" value="Genomic_DNA"/>
</dbReference>
<sequence length="312" mass="34554">MANFNPNRWYHVFPNQDPKTGLVGTSLFKDKVAGSVFYSGANVTRREQQWQFYPIDSEYYVLRTSEGGPEGFLGATISANETSPGHTRARMTRGNVLDDSVYWKIEPWKDGTFFMWNKRNESSWHLGKNASTVFMDSNITAPRNGQRLSFSAIKEINAKQFSTVNLNSAAVTTPSPQTITDNSPITSTPNSNTNTNTNTPLPSNAPSAPTSTGLSTTTKAAIGVSIIIALLIGSVVLGLFLWQKRKRRQRRITSKELDGVTAYPDIRKGAHVYEMNHDATAKYEMPSHGVYAELPPNYPPVELPGSPIHRAR</sequence>
<dbReference type="AlphaFoldDB" id="A0A6A5U9Q3"/>
<keyword evidence="2" id="KW-0472">Membrane</keyword>
<dbReference type="InterPro" id="IPR035992">
    <property type="entry name" value="Ricin_B-like_lectins"/>
</dbReference>
<dbReference type="OrthoDB" id="4158815at2759"/>
<keyword evidence="2" id="KW-0812">Transmembrane</keyword>
<reference evidence="3" key="1">
    <citation type="journal article" date="2020" name="Stud. Mycol.">
        <title>101 Dothideomycetes genomes: a test case for predicting lifestyles and emergence of pathogens.</title>
        <authorList>
            <person name="Haridas S."/>
            <person name="Albert R."/>
            <person name="Binder M."/>
            <person name="Bloem J."/>
            <person name="Labutti K."/>
            <person name="Salamov A."/>
            <person name="Andreopoulos B."/>
            <person name="Baker S."/>
            <person name="Barry K."/>
            <person name="Bills G."/>
            <person name="Bluhm B."/>
            <person name="Cannon C."/>
            <person name="Castanera R."/>
            <person name="Culley D."/>
            <person name="Daum C."/>
            <person name="Ezra D."/>
            <person name="Gonzalez J."/>
            <person name="Henrissat B."/>
            <person name="Kuo A."/>
            <person name="Liang C."/>
            <person name="Lipzen A."/>
            <person name="Lutzoni F."/>
            <person name="Magnuson J."/>
            <person name="Mondo S."/>
            <person name="Nolan M."/>
            <person name="Ohm R."/>
            <person name="Pangilinan J."/>
            <person name="Park H.-J."/>
            <person name="Ramirez L."/>
            <person name="Alfaro M."/>
            <person name="Sun H."/>
            <person name="Tritt A."/>
            <person name="Yoshinaga Y."/>
            <person name="Zwiers L.-H."/>
            <person name="Turgeon B."/>
            <person name="Goodwin S."/>
            <person name="Spatafora J."/>
            <person name="Crous P."/>
            <person name="Grigoriev I."/>
        </authorList>
    </citation>
    <scope>NUCLEOTIDE SEQUENCE</scope>
    <source>
        <strain evidence="3">CBS 675.92</strain>
    </source>
</reference>
<evidence type="ECO:0000256" key="1">
    <source>
        <dbReference type="SAM" id="MobiDB-lite"/>
    </source>
</evidence>
<proteinExistence type="predicted"/>
<evidence type="ECO:0000313" key="4">
    <source>
        <dbReference type="Proteomes" id="UP000800035"/>
    </source>
</evidence>
<keyword evidence="4" id="KW-1185">Reference proteome</keyword>
<protein>
    <recommendedName>
        <fullName evidence="5">Ricin B lectin domain-containing protein</fullName>
    </recommendedName>
</protein>
<feature type="compositionally biased region" description="Low complexity" evidence="1">
    <location>
        <begin position="180"/>
        <end position="207"/>
    </location>
</feature>
<evidence type="ECO:0008006" key="5">
    <source>
        <dbReference type="Google" id="ProtNLM"/>
    </source>
</evidence>
<gene>
    <name evidence="3" type="ORF">CC80DRAFT_436314</name>
</gene>
<evidence type="ECO:0000256" key="2">
    <source>
        <dbReference type="SAM" id="Phobius"/>
    </source>
</evidence>
<evidence type="ECO:0000313" key="3">
    <source>
        <dbReference type="EMBL" id="KAF1961903.1"/>
    </source>
</evidence>